<feature type="binding site" evidence="5">
    <location>
        <position position="92"/>
    </location>
    <ligand>
        <name>FAD</name>
        <dbReference type="ChEBI" id="CHEBI:57692"/>
    </ligand>
</feature>
<feature type="domain" description="Glucose-methanol-choline oxidoreductase N-terminal" evidence="7">
    <location>
        <begin position="90"/>
        <end position="113"/>
    </location>
</feature>
<sequence length="562" mass="60506">MTYSHIIVGGGSSGAVMASRLSERSANTVLLLEAGPDTPPGKEPATILDSYPGSAYLDARFVWTDRRVTVAPRGNNPPGASPPLRRYEQGRVLGGSSAINGQMANRGVPWDYEEWVRRGAAGWGWDDVLPYFRKLENDRDFSGSLHGNDGPLPIRRVPVDRWPGQAKAFSAALTEAGLPFLADQNGQFEDGHYPTTISNIDDHRVSVAMAWLTPAVRARKNLTIRTDATVESLLFDGARVTGVRVRGEDIAGNTVILCAGALFTPAILLRAGIGPAADLREIGIDVRADQPGVGRGLSDHPSVAIASFLPPASRLRGERRHITLGLRFSTDAARYPAGDMTGIVSTKAAWHAVGERLGTLAIWINRPMSEDGRVWLVSADPAAPASVDFSLLSDSRDVERLMAGFRRMAAVHMSPLMADAISDPFPASYSEKVRQIGTINLKNRILTRIAALFLDGPAWMRRQFLERAVMEGDTLATLMTDDAKLEAFIRSAVAGVWHATCSCRMGAPDDRMAPLLPDGRVKGIAGLRVADASAFPSITGGNTNIPTIMLAEKMAQTILDEG</sequence>
<name>A0A562KMI9_SPHWJ</name>
<dbReference type="Gene3D" id="3.30.410.40">
    <property type="match status" value="2"/>
</dbReference>
<keyword evidence="9" id="KW-1185">Reference proteome</keyword>
<gene>
    <name evidence="8" type="ORF">IQ35_00533</name>
</gene>
<dbReference type="SUPFAM" id="SSF51905">
    <property type="entry name" value="FAD/NAD(P)-binding domain"/>
    <property type="match status" value="1"/>
</dbReference>
<dbReference type="EMBL" id="VLKK01000002">
    <property type="protein sequence ID" value="TWH96602.1"/>
    <property type="molecule type" value="Genomic_DNA"/>
</dbReference>
<keyword evidence="3 6" id="KW-0285">Flavoprotein</keyword>
<dbReference type="InterPro" id="IPR012132">
    <property type="entry name" value="GMC_OxRdtase"/>
</dbReference>
<evidence type="ECO:0000259" key="7">
    <source>
        <dbReference type="PROSITE" id="PS00623"/>
    </source>
</evidence>
<comment type="cofactor">
    <cofactor evidence="1 5">
        <name>FAD</name>
        <dbReference type="ChEBI" id="CHEBI:57692"/>
    </cofactor>
</comment>
<dbReference type="PANTHER" id="PTHR11552">
    <property type="entry name" value="GLUCOSE-METHANOL-CHOLINE GMC OXIDOREDUCTASE"/>
    <property type="match status" value="1"/>
</dbReference>
<accession>A0A562KMI9</accession>
<dbReference type="GO" id="GO:0016614">
    <property type="term" value="F:oxidoreductase activity, acting on CH-OH group of donors"/>
    <property type="evidence" value="ECO:0007669"/>
    <property type="project" value="InterPro"/>
</dbReference>
<evidence type="ECO:0000256" key="5">
    <source>
        <dbReference type="PIRSR" id="PIRSR000137-2"/>
    </source>
</evidence>
<feature type="binding site" evidence="5">
    <location>
        <begin position="497"/>
        <end position="498"/>
    </location>
    <ligand>
        <name>FAD</name>
        <dbReference type="ChEBI" id="CHEBI:57692"/>
    </ligand>
</feature>
<dbReference type="SUPFAM" id="SSF54373">
    <property type="entry name" value="FAD-linked reductases, C-terminal domain"/>
    <property type="match status" value="1"/>
</dbReference>
<dbReference type="PANTHER" id="PTHR11552:SF147">
    <property type="entry name" value="CHOLINE DEHYDROGENASE, MITOCHONDRIAL"/>
    <property type="match status" value="1"/>
</dbReference>
<evidence type="ECO:0000313" key="8">
    <source>
        <dbReference type="EMBL" id="TWH96602.1"/>
    </source>
</evidence>
<evidence type="ECO:0000313" key="9">
    <source>
        <dbReference type="Proteomes" id="UP000316624"/>
    </source>
</evidence>
<evidence type="ECO:0000256" key="6">
    <source>
        <dbReference type="RuleBase" id="RU003968"/>
    </source>
</evidence>
<keyword evidence="4 5" id="KW-0274">FAD</keyword>
<proteinExistence type="inferred from homology"/>
<dbReference type="Gene3D" id="3.50.50.60">
    <property type="entry name" value="FAD/NAD(P)-binding domain"/>
    <property type="match status" value="2"/>
</dbReference>
<dbReference type="Proteomes" id="UP000316624">
    <property type="component" value="Unassembled WGS sequence"/>
</dbReference>
<dbReference type="RefSeq" id="WP_145071906.1">
    <property type="nucleotide sequence ID" value="NZ_JACIIY010000009.1"/>
</dbReference>
<comment type="caution">
    <text evidence="8">The sequence shown here is derived from an EMBL/GenBank/DDBJ whole genome shotgun (WGS) entry which is preliminary data.</text>
</comment>
<dbReference type="Pfam" id="PF05199">
    <property type="entry name" value="GMC_oxred_C"/>
    <property type="match status" value="1"/>
</dbReference>
<evidence type="ECO:0000256" key="3">
    <source>
        <dbReference type="ARBA" id="ARBA00022630"/>
    </source>
</evidence>
<dbReference type="InterPro" id="IPR000172">
    <property type="entry name" value="GMC_OxRdtase_N"/>
</dbReference>
<feature type="binding site" evidence="5">
    <location>
        <position position="230"/>
    </location>
    <ligand>
        <name>FAD</name>
        <dbReference type="ChEBI" id="CHEBI:57692"/>
    </ligand>
</feature>
<dbReference type="Pfam" id="PF00732">
    <property type="entry name" value="GMC_oxred_N"/>
    <property type="match status" value="1"/>
</dbReference>
<dbReference type="GO" id="GO:0050660">
    <property type="term" value="F:flavin adenine dinucleotide binding"/>
    <property type="evidence" value="ECO:0007669"/>
    <property type="project" value="InterPro"/>
</dbReference>
<reference evidence="8 9" key="1">
    <citation type="journal article" date="2015" name="Stand. Genomic Sci.">
        <title>Genomic Encyclopedia of Bacterial and Archaeal Type Strains, Phase III: the genomes of soil and plant-associated and newly described type strains.</title>
        <authorList>
            <person name="Whitman W.B."/>
            <person name="Woyke T."/>
            <person name="Klenk H.P."/>
            <person name="Zhou Y."/>
            <person name="Lilburn T.G."/>
            <person name="Beck B.J."/>
            <person name="De Vos P."/>
            <person name="Vandamme P."/>
            <person name="Eisen J.A."/>
            <person name="Garrity G."/>
            <person name="Hugenholtz P."/>
            <person name="Kyrpides N.C."/>
        </authorList>
    </citation>
    <scope>NUCLEOTIDE SEQUENCE [LARGE SCALE GENOMIC DNA]</scope>
    <source>
        <strain evidence="8 9">CGMCC 1.7748</strain>
    </source>
</reference>
<dbReference type="PROSITE" id="PS00623">
    <property type="entry name" value="GMC_OXRED_1"/>
    <property type="match status" value="1"/>
</dbReference>
<dbReference type="AlphaFoldDB" id="A0A562KMI9"/>
<dbReference type="InterPro" id="IPR007867">
    <property type="entry name" value="GMC_OxRtase_C"/>
</dbReference>
<dbReference type="InterPro" id="IPR036188">
    <property type="entry name" value="FAD/NAD-bd_sf"/>
</dbReference>
<dbReference type="PIRSF" id="PIRSF000137">
    <property type="entry name" value="Alcohol_oxidase"/>
    <property type="match status" value="1"/>
</dbReference>
<organism evidence="8 9">
    <name type="scientific">Sphingobium wenxiniae (strain DSM 21828 / CGMCC 1.7748 / JZ-1)</name>
    <dbReference type="NCBI Taxonomy" id="595605"/>
    <lineage>
        <taxon>Bacteria</taxon>
        <taxon>Pseudomonadati</taxon>
        <taxon>Pseudomonadota</taxon>
        <taxon>Alphaproteobacteria</taxon>
        <taxon>Sphingomonadales</taxon>
        <taxon>Sphingomonadaceae</taxon>
        <taxon>Sphingobium</taxon>
    </lineage>
</organism>
<evidence type="ECO:0000256" key="2">
    <source>
        <dbReference type="ARBA" id="ARBA00010790"/>
    </source>
</evidence>
<comment type="similarity">
    <text evidence="2 6">Belongs to the GMC oxidoreductase family.</text>
</comment>
<evidence type="ECO:0000256" key="4">
    <source>
        <dbReference type="ARBA" id="ARBA00022827"/>
    </source>
</evidence>
<evidence type="ECO:0000256" key="1">
    <source>
        <dbReference type="ARBA" id="ARBA00001974"/>
    </source>
</evidence>
<protein>
    <submittedName>
        <fullName evidence="8">5-(Hydroxymethyl)furfural/furfural oxidase</fullName>
    </submittedName>
</protein>